<dbReference type="RefSeq" id="WP_005020106.1">
    <property type="nucleotide sequence ID" value="NZ_BKHE01000226.1"/>
</dbReference>
<sequence>MLIKQLIARLQTFDPDLKVLIANEEDGITAEGEALRIFDISGMNIVETEMSKKYEEEINFKFEGPTEKSQKILFIKTLAQG</sequence>
<reference evidence="1 2" key="1">
    <citation type="submission" date="2019-06" db="EMBL/GenBank/DDBJ databases">
        <title>Genome of Acinetobacter radioresistens APH1, a phenol degrading strain.</title>
        <authorList>
            <person name="Liu Y."/>
        </authorList>
    </citation>
    <scope>NUCLEOTIDE SEQUENCE [LARGE SCALE GENOMIC DNA]</scope>
    <source>
        <strain evidence="1 2">APH1</strain>
    </source>
</reference>
<name>A0A2T1IWM7_ACIRA</name>
<accession>A0A2T1IWM7</accession>
<gene>
    <name evidence="1" type="ORF">FHY67_06210</name>
</gene>
<protein>
    <submittedName>
        <fullName evidence="1">Uncharacterized protein</fullName>
    </submittedName>
</protein>
<evidence type="ECO:0000313" key="1">
    <source>
        <dbReference type="EMBL" id="TNX92348.1"/>
    </source>
</evidence>
<organism evidence="1 2">
    <name type="scientific">Acinetobacter radioresistens</name>
    <dbReference type="NCBI Taxonomy" id="40216"/>
    <lineage>
        <taxon>Bacteria</taxon>
        <taxon>Pseudomonadati</taxon>
        <taxon>Pseudomonadota</taxon>
        <taxon>Gammaproteobacteria</taxon>
        <taxon>Moraxellales</taxon>
        <taxon>Moraxellaceae</taxon>
        <taxon>Acinetobacter</taxon>
    </lineage>
</organism>
<dbReference type="Proteomes" id="UP000314285">
    <property type="component" value="Unassembled WGS sequence"/>
</dbReference>
<comment type="caution">
    <text evidence="1">The sequence shown here is derived from an EMBL/GenBank/DDBJ whole genome shotgun (WGS) entry which is preliminary data.</text>
</comment>
<proteinExistence type="predicted"/>
<evidence type="ECO:0000313" key="2">
    <source>
        <dbReference type="Proteomes" id="UP000314285"/>
    </source>
</evidence>
<dbReference type="EMBL" id="VFBM01000004">
    <property type="protein sequence ID" value="TNX92348.1"/>
    <property type="molecule type" value="Genomic_DNA"/>
</dbReference>
<dbReference type="AlphaFoldDB" id="A0A2T1IWM7"/>